<organism evidence="1">
    <name type="scientific">viral metagenome</name>
    <dbReference type="NCBI Taxonomy" id="1070528"/>
    <lineage>
        <taxon>unclassified sequences</taxon>
        <taxon>metagenomes</taxon>
        <taxon>organismal metagenomes</taxon>
    </lineage>
</organism>
<dbReference type="EMBL" id="MN740695">
    <property type="protein sequence ID" value="QHU08163.1"/>
    <property type="molecule type" value="Genomic_DNA"/>
</dbReference>
<name>A0A6C0JS20_9ZZZZ</name>
<reference evidence="1" key="1">
    <citation type="journal article" date="2020" name="Nature">
        <title>Giant virus diversity and host interactions through global metagenomics.</title>
        <authorList>
            <person name="Schulz F."/>
            <person name="Roux S."/>
            <person name="Paez-Espino D."/>
            <person name="Jungbluth S."/>
            <person name="Walsh D.A."/>
            <person name="Denef V.J."/>
            <person name="McMahon K.D."/>
            <person name="Konstantinidis K.T."/>
            <person name="Eloe-Fadrosh E.A."/>
            <person name="Kyrpides N.C."/>
            <person name="Woyke T."/>
        </authorList>
    </citation>
    <scope>NUCLEOTIDE SEQUENCE</scope>
    <source>
        <strain evidence="1">GVMAG-S-1062768-28</strain>
    </source>
</reference>
<sequence length="139" mass="15984">MFGGRTYYNRTSQLENLKKGIEDVVADLKPTEAMFNALLSSYYSLRKYKDTTFVYKHVVSFIETTELTLRWNETKKSKYNYTVIDKCSSEKLETLIKLGKNGSLKESLIQNKDTVAVLISNIDKAIEYYKILSLAAVNE</sequence>
<dbReference type="AlphaFoldDB" id="A0A6C0JS20"/>
<accession>A0A6C0JS20</accession>
<proteinExistence type="predicted"/>
<protein>
    <submittedName>
        <fullName evidence="1">Uncharacterized protein</fullName>
    </submittedName>
</protein>
<evidence type="ECO:0000313" key="1">
    <source>
        <dbReference type="EMBL" id="QHU08163.1"/>
    </source>
</evidence>